<evidence type="ECO:0000313" key="4">
    <source>
        <dbReference type="EMBL" id="PFX30089.1"/>
    </source>
</evidence>
<dbReference type="PROSITE" id="PS00028">
    <property type="entry name" value="ZINC_FINGER_C2H2_1"/>
    <property type="match status" value="1"/>
</dbReference>
<dbReference type="PANTHER" id="PTHR47027">
    <property type="entry name" value="REVERSE TRANSCRIPTASE DOMAIN-CONTAINING PROTEIN"/>
    <property type="match status" value="1"/>
</dbReference>
<evidence type="ECO:0000313" key="5">
    <source>
        <dbReference type="Proteomes" id="UP000225706"/>
    </source>
</evidence>
<dbReference type="PROSITE" id="PS50157">
    <property type="entry name" value="ZINC_FINGER_C2H2_2"/>
    <property type="match status" value="1"/>
</dbReference>
<dbReference type="STRING" id="50429.A0A2B4SLU1"/>
<keyword evidence="1" id="KW-0479">Metal-binding</keyword>
<gene>
    <name evidence="4" type="ORF">AWC38_SpisGene5136</name>
</gene>
<dbReference type="SUPFAM" id="SSF56672">
    <property type="entry name" value="DNA/RNA polymerases"/>
    <property type="match status" value="1"/>
</dbReference>
<keyword evidence="1" id="KW-0863">Zinc-finger</keyword>
<dbReference type="InterPro" id="IPR043502">
    <property type="entry name" value="DNA/RNA_pol_sf"/>
</dbReference>
<proteinExistence type="predicted"/>
<dbReference type="CDD" id="cd01650">
    <property type="entry name" value="RT_nLTR_like"/>
    <property type="match status" value="1"/>
</dbReference>
<feature type="domain" description="C2H2-type" evidence="2">
    <location>
        <begin position="400"/>
        <end position="423"/>
    </location>
</feature>
<keyword evidence="1" id="KW-0862">Zinc</keyword>
<dbReference type="InterPro" id="IPR013087">
    <property type="entry name" value="Znf_C2H2_type"/>
</dbReference>
<keyword evidence="5" id="KW-1185">Reference proteome</keyword>
<evidence type="ECO:0000259" key="3">
    <source>
        <dbReference type="PROSITE" id="PS50878"/>
    </source>
</evidence>
<name>A0A2B4SLU1_STYPI</name>
<dbReference type="InterPro" id="IPR000477">
    <property type="entry name" value="RT_dom"/>
</dbReference>
<dbReference type="Proteomes" id="UP000225706">
    <property type="component" value="Unassembled WGS sequence"/>
</dbReference>
<dbReference type="EMBL" id="LSMT01000056">
    <property type="protein sequence ID" value="PFX30089.1"/>
    <property type="molecule type" value="Genomic_DNA"/>
</dbReference>
<comment type="caution">
    <text evidence="4">The sequence shown here is derived from an EMBL/GenBank/DDBJ whole genome shotgun (WGS) entry which is preliminary data.</text>
</comment>
<dbReference type="GO" id="GO:0008270">
    <property type="term" value="F:zinc ion binding"/>
    <property type="evidence" value="ECO:0007669"/>
    <property type="project" value="UniProtKB-KW"/>
</dbReference>
<dbReference type="Pfam" id="PF00078">
    <property type="entry name" value="RVT_1"/>
    <property type="match status" value="1"/>
</dbReference>
<organism evidence="4 5">
    <name type="scientific">Stylophora pistillata</name>
    <name type="common">Smooth cauliflower coral</name>
    <dbReference type="NCBI Taxonomy" id="50429"/>
    <lineage>
        <taxon>Eukaryota</taxon>
        <taxon>Metazoa</taxon>
        <taxon>Cnidaria</taxon>
        <taxon>Anthozoa</taxon>
        <taxon>Hexacorallia</taxon>
        <taxon>Scleractinia</taxon>
        <taxon>Astrocoeniina</taxon>
        <taxon>Pocilloporidae</taxon>
        <taxon>Stylophora</taxon>
    </lineage>
</organism>
<evidence type="ECO:0000259" key="2">
    <source>
        <dbReference type="PROSITE" id="PS50157"/>
    </source>
</evidence>
<dbReference type="PANTHER" id="PTHR47027:SF26">
    <property type="entry name" value="REVERSE TRANSCRIPTASE DOMAIN-CONTAINING PROTEIN"/>
    <property type="match status" value="1"/>
</dbReference>
<accession>A0A2B4SLU1</accession>
<sequence>MLQSSTDTREKATSDSHTGISLLAMAGKILACSLLNRLLKHLEQGHLPKGQCGFRAGRGTIDIVFSARQLQEKSMEQHQDLHMAFVDLTKAFDTVSRAELWNIISKFGCPDRFVKIVTQFHDGMMARVLDDGNASNLFPVTNGVKQDCVLAPMLFSLTFSAMLIDAFSEASPDIPIRYRCDGKLFNPRRLKAVTKVEDTVIRDLLFADDYTLNASTEQEMHLEMYRFSTACENFGLTISTKKTEVMRHEKKLHQFHLRCLRCILKIRWQDKIPDTEVLERAQLPSIITTMRKAQTRWAGHDVRMSDSSIPKQLLYGELSQGARKVGGQRKCFKDSLKAYLEDFNIDITTWENAASDRPAWRSMIHKGTLDSEDQRSNGAKDKRWARKTLAENPTNSPPTLWCQTCGRGFYSRIGLISHLRTHR</sequence>
<dbReference type="OrthoDB" id="5984501at2759"/>
<protein>
    <submittedName>
        <fullName evidence="4">LINE-1 retrotransposable element ORF2 protein</fullName>
    </submittedName>
</protein>
<dbReference type="PROSITE" id="PS50878">
    <property type="entry name" value="RT_POL"/>
    <property type="match status" value="1"/>
</dbReference>
<feature type="domain" description="Reverse transcriptase" evidence="3">
    <location>
        <begin position="1"/>
        <end position="302"/>
    </location>
</feature>
<reference evidence="5" key="1">
    <citation type="journal article" date="2017" name="bioRxiv">
        <title>Comparative analysis of the genomes of Stylophora pistillata and Acropora digitifera provides evidence for extensive differences between species of corals.</title>
        <authorList>
            <person name="Voolstra C.R."/>
            <person name="Li Y."/>
            <person name="Liew Y.J."/>
            <person name="Baumgarten S."/>
            <person name="Zoccola D."/>
            <person name="Flot J.-F."/>
            <person name="Tambutte S."/>
            <person name="Allemand D."/>
            <person name="Aranda M."/>
        </authorList>
    </citation>
    <scope>NUCLEOTIDE SEQUENCE [LARGE SCALE GENOMIC DNA]</scope>
</reference>
<dbReference type="AlphaFoldDB" id="A0A2B4SLU1"/>
<evidence type="ECO:0000256" key="1">
    <source>
        <dbReference type="PROSITE-ProRule" id="PRU00042"/>
    </source>
</evidence>